<dbReference type="InterPro" id="IPR039577">
    <property type="entry name" value="Rad18"/>
</dbReference>
<comment type="similarity">
    <text evidence="4">Belongs to the RAD18 family.</text>
</comment>
<dbReference type="InterPro" id="IPR001841">
    <property type="entry name" value="Znf_RING"/>
</dbReference>
<gene>
    <name evidence="23" type="ORF">K435DRAFT_833278</name>
</gene>
<evidence type="ECO:0000256" key="7">
    <source>
        <dbReference type="ARBA" id="ARBA00022679"/>
    </source>
</evidence>
<sequence length="386" mass="43336">MTGFSDKRLDKLMNDIQDPLDFPENTAAPGLRSLDTALRCPICSEFFEGPVTLICGHCFCSLCIRTFLGTKQECPTCRRTDVNEGHLRVNPVMEETVLSWQNSRSFILQLLKVGESRQNGVHGSKKRRKIDDSDSDLDAERIGSSSGRGARDDDSDDSTVKISEVGETELHTPKPNDFVPCPVCSKRVLLKDINIHIDNGCKEKADPSSSKSQWAGILGTKSQTAKSTKRKGKEVVSSDDEDLPLPKKSYGTLKDKAIKELLSEHNLPTTGDRNTLIARHQQWVIIYNANRDKSSKQRKSIEILRQELKQWESRQKGKSKTEISDATTYQREQKSEFERLVNAARPKKTTPSSLSPVPQVRSVHVSFHKDDNTIVLDSEEETPRIS</sequence>
<dbReference type="Proteomes" id="UP000297245">
    <property type="component" value="Unassembled WGS sequence"/>
</dbReference>
<accession>A0A4S8MZ16</accession>
<evidence type="ECO:0000256" key="14">
    <source>
        <dbReference type="ARBA" id="ARBA00023204"/>
    </source>
</evidence>
<comment type="pathway">
    <text evidence="3">Protein modification; protein ubiquitination.</text>
</comment>
<evidence type="ECO:0000256" key="17">
    <source>
        <dbReference type="ARBA" id="ARBA00074353"/>
    </source>
</evidence>
<comment type="subcellular location">
    <subcellularLocation>
        <location evidence="2">Nucleus</location>
    </subcellularLocation>
</comment>
<evidence type="ECO:0000256" key="10">
    <source>
        <dbReference type="ARBA" id="ARBA00022771"/>
    </source>
</evidence>
<evidence type="ECO:0000313" key="24">
    <source>
        <dbReference type="Proteomes" id="UP000297245"/>
    </source>
</evidence>
<evidence type="ECO:0000256" key="1">
    <source>
        <dbReference type="ARBA" id="ARBA00000900"/>
    </source>
</evidence>
<dbReference type="GO" id="GO:0006301">
    <property type="term" value="P:DNA damage tolerance"/>
    <property type="evidence" value="ECO:0007669"/>
    <property type="project" value="InterPro"/>
</dbReference>
<evidence type="ECO:0000256" key="8">
    <source>
        <dbReference type="ARBA" id="ARBA00022723"/>
    </source>
</evidence>
<dbReference type="InterPro" id="IPR017907">
    <property type="entry name" value="Znf_RING_CS"/>
</dbReference>
<feature type="region of interest" description="Disordered" evidence="20">
    <location>
        <begin position="200"/>
        <end position="248"/>
    </location>
</feature>
<dbReference type="GO" id="GO:0003697">
    <property type="term" value="F:single-stranded DNA binding"/>
    <property type="evidence" value="ECO:0007669"/>
    <property type="project" value="InterPro"/>
</dbReference>
<keyword evidence="13" id="KW-0238">DNA-binding</keyword>
<dbReference type="SMART" id="SM00184">
    <property type="entry name" value="RING"/>
    <property type="match status" value="1"/>
</dbReference>
<keyword evidence="24" id="KW-1185">Reference proteome</keyword>
<dbReference type="PROSITE" id="PS50800">
    <property type="entry name" value="SAP"/>
    <property type="match status" value="1"/>
</dbReference>
<evidence type="ECO:0000256" key="3">
    <source>
        <dbReference type="ARBA" id="ARBA00004906"/>
    </source>
</evidence>
<keyword evidence="12" id="KW-0862">Zinc</keyword>
<dbReference type="GO" id="GO:0006513">
    <property type="term" value="P:protein monoubiquitination"/>
    <property type="evidence" value="ECO:0007669"/>
    <property type="project" value="InterPro"/>
</dbReference>
<dbReference type="Pfam" id="PF13923">
    <property type="entry name" value="zf-C3HC4_2"/>
    <property type="match status" value="1"/>
</dbReference>
<dbReference type="GO" id="GO:0097505">
    <property type="term" value="C:Rad6-Rad18 complex"/>
    <property type="evidence" value="ECO:0007669"/>
    <property type="project" value="TreeGrafter"/>
</dbReference>
<evidence type="ECO:0000256" key="4">
    <source>
        <dbReference type="ARBA" id="ARBA00009506"/>
    </source>
</evidence>
<dbReference type="GO" id="GO:0006281">
    <property type="term" value="P:DNA repair"/>
    <property type="evidence" value="ECO:0007669"/>
    <property type="project" value="UniProtKB-KW"/>
</dbReference>
<dbReference type="OrthoDB" id="9049620at2759"/>
<evidence type="ECO:0000256" key="6">
    <source>
        <dbReference type="ARBA" id="ARBA00015551"/>
    </source>
</evidence>
<feature type="domain" description="RING-type" evidence="21">
    <location>
        <begin position="40"/>
        <end position="78"/>
    </location>
</feature>
<name>A0A4S8MZ16_DENBC</name>
<dbReference type="Pfam" id="PF02037">
    <property type="entry name" value="SAP"/>
    <property type="match status" value="1"/>
</dbReference>
<comment type="catalytic activity">
    <reaction evidence="1">
        <text>S-ubiquitinyl-[E2 ubiquitin-conjugating enzyme]-L-cysteine + [acceptor protein]-L-lysine = [E2 ubiquitin-conjugating enzyme]-L-cysteine + N(6)-ubiquitinyl-[acceptor protein]-L-lysine.</text>
        <dbReference type="EC" id="2.3.2.27"/>
    </reaction>
</comment>
<evidence type="ECO:0000256" key="9">
    <source>
        <dbReference type="ARBA" id="ARBA00022763"/>
    </source>
</evidence>
<evidence type="ECO:0000256" key="16">
    <source>
        <dbReference type="ARBA" id="ARBA00031783"/>
    </source>
</evidence>
<proteinExistence type="inferred from homology"/>
<dbReference type="PANTHER" id="PTHR14134">
    <property type="entry name" value="E3 UBIQUITIN-PROTEIN LIGASE RAD18"/>
    <property type="match status" value="1"/>
</dbReference>
<reference evidence="23 24" key="1">
    <citation type="journal article" date="2019" name="Nat. Ecol. Evol.">
        <title>Megaphylogeny resolves global patterns of mushroom evolution.</title>
        <authorList>
            <person name="Varga T."/>
            <person name="Krizsan K."/>
            <person name="Foldi C."/>
            <person name="Dima B."/>
            <person name="Sanchez-Garcia M."/>
            <person name="Sanchez-Ramirez S."/>
            <person name="Szollosi G.J."/>
            <person name="Szarkandi J.G."/>
            <person name="Papp V."/>
            <person name="Albert L."/>
            <person name="Andreopoulos W."/>
            <person name="Angelini C."/>
            <person name="Antonin V."/>
            <person name="Barry K.W."/>
            <person name="Bougher N.L."/>
            <person name="Buchanan P."/>
            <person name="Buyck B."/>
            <person name="Bense V."/>
            <person name="Catcheside P."/>
            <person name="Chovatia M."/>
            <person name="Cooper J."/>
            <person name="Damon W."/>
            <person name="Desjardin D."/>
            <person name="Finy P."/>
            <person name="Geml J."/>
            <person name="Haridas S."/>
            <person name="Hughes K."/>
            <person name="Justo A."/>
            <person name="Karasinski D."/>
            <person name="Kautmanova I."/>
            <person name="Kiss B."/>
            <person name="Kocsube S."/>
            <person name="Kotiranta H."/>
            <person name="LaButti K.M."/>
            <person name="Lechner B.E."/>
            <person name="Liimatainen K."/>
            <person name="Lipzen A."/>
            <person name="Lukacs Z."/>
            <person name="Mihaltcheva S."/>
            <person name="Morgado L.N."/>
            <person name="Niskanen T."/>
            <person name="Noordeloos M.E."/>
            <person name="Ohm R.A."/>
            <person name="Ortiz-Santana B."/>
            <person name="Ovrebo C."/>
            <person name="Racz N."/>
            <person name="Riley R."/>
            <person name="Savchenko A."/>
            <person name="Shiryaev A."/>
            <person name="Soop K."/>
            <person name="Spirin V."/>
            <person name="Szebenyi C."/>
            <person name="Tomsovsky M."/>
            <person name="Tulloss R.E."/>
            <person name="Uehling J."/>
            <person name="Grigoriev I.V."/>
            <person name="Vagvolgyi C."/>
            <person name="Papp T."/>
            <person name="Martin F.M."/>
            <person name="Miettinen O."/>
            <person name="Hibbett D.S."/>
            <person name="Nagy L.G."/>
        </authorList>
    </citation>
    <scope>NUCLEOTIDE SEQUENCE [LARGE SCALE GENOMIC DNA]</scope>
    <source>
        <strain evidence="23 24">CBS 962.96</strain>
    </source>
</reference>
<dbReference type="PROSITE" id="PS00518">
    <property type="entry name" value="ZF_RING_1"/>
    <property type="match status" value="1"/>
</dbReference>
<dbReference type="InterPro" id="IPR004580">
    <property type="entry name" value="Rad18_fungi"/>
</dbReference>
<dbReference type="EMBL" id="ML179036">
    <property type="protein sequence ID" value="THV07989.1"/>
    <property type="molecule type" value="Genomic_DNA"/>
</dbReference>
<dbReference type="EC" id="2.3.2.27" evidence="5"/>
<keyword evidence="7" id="KW-0808">Transferase</keyword>
<feature type="region of interest" description="Disordered" evidence="20">
    <location>
        <begin position="119"/>
        <end position="159"/>
    </location>
</feature>
<feature type="region of interest" description="Disordered" evidence="20">
    <location>
        <begin position="312"/>
        <end position="360"/>
    </location>
</feature>
<dbReference type="GO" id="GO:0005634">
    <property type="term" value="C:nucleus"/>
    <property type="evidence" value="ECO:0007669"/>
    <property type="project" value="UniProtKB-SubCell"/>
</dbReference>
<evidence type="ECO:0000256" key="15">
    <source>
        <dbReference type="ARBA" id="ARBA00023242"/>
    </source>
</evidence>
<dbReference type="FunFam" id="3.30.40.10:FF:000172">
    <property type="entry name" value="E3 ubiquitin-protein ligase RAD18"/>
    <property type="match status" value="1"/>
</dbReference>
<dbReference type="NCBIfam" id="TIGR00599">
    <property type="entry name" value="rad18"/>
    <property type="match status" value="1"/>
</dbReference>
<evidence type="ECO:0000256" key="12">
    <source>
        <dbReference type="ARBA" id="ARBA00022833"/>
    </source>
</evidence>
<feature type="compositionally biased region" description="Basic and acidic residues" evidence="20">
    <location>
        <begin position="312"/>
        <end position="323"/>
    </location>
</feature>
<dbReference type="AlphaFoldDB" id="A0A4S8MZ16"/>
<protein>
    <recommendedName>
        <fullName evidence="6">Postreplication repair E3 ubiquitin-protein ligase RAD18</fullName>
        <ecNumber evidence="5">2.3.2.27</ecNumber>
    </recommendedName>
    <alternativeName>
        <fullName evidence="17">Postreplication repair E3 ubiquitin-protein ligase rad18</fullName>
    </alternativeName>
    <alternativeName>
        <fullName evidence="16 18">RING-type E3 ubiquitin transferase RAD18</fullName>
    </alternativeName>
</protein>
<keyword evidence="14" id="KW-0234">DNA repair</keyword>
<dbReference type="UniPathway" id="UPA00143"/>
<evidence type="ECO:0000256" key="18">
    <source>
        <dbReference type="ARBA" id="ARBA00082369"/>
    </source>
</evidence>
<dbReference type="SUPFAM" id="SSF57850">
    <property type="entry name" value="RING/U-box"/>
    <property type="match status" value="1"/>
</dbReference>
<keyword evidence="9" id="KW-0227">DNA damage</keyword>
<evidence type="ECO:0000313" key="23">
    <source>
        <dbReference type="EMBL" id="THV07989.1"/>
    </source>
</evidence>
<evidence type="ECO:0000259" key="22">
    <source>
        <dbReference type="PROSITE" id="PS50800"/>
    </source>
</evidence>
<dbReference type="GO" id="GO:0061630">
    <property type="term" value="F:ubiquitin protein ligase activity"/>
    <property type="evidence" value="ECO:0007669"/>
    <property type="project" value="UniProtKB-EC"/>
</dbReference>
<dbReference type="PROSITE" id="PS50089">
    <property type="entry name" value="ZF_RING_2"/>
    <property type="match status" value="1"/>
</dbReference>
<evidence type="ECO:0000256" key="13">
    <source>
        <dbReference type="ARBA" id="ARBA00023125"/>
    </source>
</evidence>
<evidence type="ECO:0000256" key="5">
    <source>
        <dbReference type="ARBA" id="ARBA00012483"/>
    </source>
</evidence>
<keyword evidence="8" id="KW-0479">Metal-binding</keyword>
<organism evidence="23 24">
    <name type="scientific">Dendrothele bispora (strain CBS 962.96)</name>
    <dbReference type="NCBI Taxonomy" id="1314807"/>
    <lineage>
        <taxon>Eukaryota</taxon>
        <taxon>Fungi</taxon>
        <taxon>Dikarya</taxon>
        <taxon>Basidiomycota</taxon>
        <taxon>Agaricomycotina</taxon>
        <taxon>Agaricomycetes</taxon>
        <taxon>Agaricomycetidae</taxon>
        <taxon>Agaricales</taxon>
        <taxon>Agaricales incertae sedis</taxon>
        <taxon>Dendrothele</taxon>
    </lineage>
</organism>
<dbReference type="InterPro" id="IPR006642">
    <property type="entry name" value="Rad18_UBZ4"/>
</dbReference>
<evidence type="ECO:0000256" key="20">
    <source>
        <dbReference type="SAM" id="MobiDB-lite"/>
    </source>
</evidence>
<evidence type="ECO:0000256" key="11">
    <source>
        <dbReference type="ARBA" id="ARBA00022786"/>
    </source>
</evidence>
<keyword evidence="11" id="KW-0833">Ubl conjugation pathway</keyword>
<dbReference type="GO" id="GO:0008270">
    <property type="term" value="F:zinc ion binding"/>
    <property type="evidence" value="ECO:0007669"/>
    <property type="project" value="UniProtKB-KW"/>
</dbReference>
<evidence type="ECO:0000256" key="19">
    <source>
        <dbReference type="PROSITE-ProRule" id="PRU00175"/>
    </source>
</evidence>
<dbReference type="SMART" id="SM00734">
    <property type="entry name" value="ZnF_Rad18"/>
    <property type="match status" value="2"/>
</dbReference>
<evidence type="ECO:0000259" key="21">
    <source>
        <dbReference type="PROSITE" id="PS50089"/>
    </source>
</evidence>
<dbReference type="InterPro" id="IPR003034">
    <property type="entry name" value="SAP_dom"/>
</dbReference>
<dbReference type="PANTHER" id="PTHR14134:SF2">
    <property type="entry name" value="E3 UBIQUITIN-PROTEIN LIGASE RAD18"/>
    <property type="match status" value="1"/>
</dbReference>
<dbReference type="Gene3D" id="3.30.160.60">
    <property type="entry name" value="Classic Zinc Finger"/>
    <property type="match status" value="1"/>
</dbReference>
<dbReference type="InterPro" id="IPR013083">
    <property type="entry name" value="Znf_RING/FYVE/PHD"/>
</dbReference>
<dbReference type="Gene3D" id="3.30.40.10">
    <property type="entry name" value="Zinc/RING finger domain, C3HC4 (zinc finger)"/>
    <property type="match status" value="1"/>
</dbReference>
<keyword evidence="10 19" id="KW-0863">Zinc-finger</keyword>
<feature type="domain" description="SAP" evidence="22">
    <location>
        <begin position="250"/>
        <end position="284"/>
    </location>
</feature>
<dbReference type="SMART" id="SM00513">
    <property type="entry name" value="SAP"/>
    <property type="match status" value="1"/>
</dbReference>
<evidence type="ECO:0000256" key="2">
    <source>
        <dbReference type="ARBA" id="ARBA00004123"/>
    </source>
</evidence>
<keyword evidence="15" id="KW-0539">Nucleus</keyword>